<dbReference type="PANTHER" id="PTHR10845">
    <property type="entry name" value="REGULATOR OF G PROTEIN SIGNALING"/>
    <property type="match status" value="1"/>
</dbReference>
<name>A0ABR3Y429_9PEZI</name>
<feature type="domain" description="RGS" evidence="2">
    <location>
        <begin position="40"/>
        <end position="151"/>
    </location>
</feature>
<accession>A0ABR3Y429</accession>
<feature type="compositionally biased region" description="Basic residues" evidence="1">
    <location>
        <begin position="277"/>
        <end position="287"/>
    </location>
</feature>
<dbReference type="InterPro" id="IPR016137">
    <property type="entry name" value="RGS"/>
</dbReference>
<feature type="compositionally biased region" description="Polar residues" evidence="1">
    <location>
        <begin position="203"/>
        <end position="218"/>
    </location>
</feature>
<dbReference type="EMBL" id="JAZHXJ010000010">
    <property type="protein sequence ID" value="KAL1883060.1"/>
    <property type="molecule type" value="Genomic_DNA"/>
</dbReference>
<dbReference type="Pfam" id="PF00615">
    <property type="entry name" value="RGS"/>
    <property type="match status" value="1"/>
</dbReference>
<protein>
    <recommendedName>
        <fullName evidence="2">RGS domain-containing protein</fullName>
    </recommendedName>
</protein>
<dbReference type="CDD" id="cd07440">
    <property type="entry name" value="RGS"/>
    <property type="match status" value="1"/>
</dbReference>
<sequence>MSSRPASLALLPTSSNYIAPPSLQEILSNTAPPPWSLSAFMAFLSQNHCLETLEFTMDADRYKAAFSDLVNGDGSWVEEKNIYVCSLWQKLMNAYIQPFGPRELNLPSPVRDRLLRLPAQSTPPDPSELDEAIHIVYELMNDSVLGPFLQSVAPSCEQTDQCSRETQESRQRRSMMRLQSNPSLPEESGRSPKSHFLPLFGLSRSSEQAQHVAGSSSEAGEFGLSDDTGSIGSSPHDEPTTPPTTPPTPEWATSGPLQRAISAHNSGWKKMGQKLGINRKSREKRAKNSSVTSAGNAPL</sequence>
<gene>
    <name evidence="3" type="ORF">VTK73DRAFT_135</name>
</gene>
<feature type="compositionally biased region" description="Pro residues" evidence="1">
    <location>
        <begin position="240"/>
        <end position="249"/>
    </location>
</feature>
<evidence type="ECO:0000256" key="1">
    <source>
        <dbReference type="SAM" id="MobiDB-lite"/>
    </source>
</evidence>
<feature type="compositionally biased region" description="Basic and acidic residues" evidence="1">
    <location>
        <begin position="162"/>
        <end position="171"/>
    </location>
</feature>
<proteinExistence type="predicted"/>
<feature type="region of interest" description="Disordered" evidence="1">
    <location>
        <begin position="155"/>
        <end position="299"/>
    </location>
</feature>
<dbReference type="SMART" id="SM00315">
    <property type="entry name" value="RGS"/>
    <property type="match status" value="1"/>
</dbReference>
<keyword evidence="4" id="KW-1185">Reference proteome</keyword>
<comment type="caution">
    <text evidence="3">The sequence shown here is derived from an EMBL/GenBank/DDBJ whole genome shotgun (WGS) entry which is preliminary data.</text>
</comment>
<dbReference type="Proteomes" id="UP001586593">
    <property type="component" value="Unassembled WGS sequence"/>
</dbReference>
<dbReference type="SUPFAM" id="SSF48097">
    <property type="entry name" value="Regulator of G-protein signaling, RGS"/>
    <property type="match status" value="1"/>
</dbReference>
<dbReference type="InterPro" id="IPR044926">
    <property type="entry name" value="RGS_subdomain_2"/>
</dbReference>
<evidence type="ECO:0000259" key="2">
    <source>
        <dbReference type="PROSITE" id="PS50132"/>
    </source>
</evidence>
<evidence type="ECO:0000313" key="4">
    <source>
        <dbReference type="Proteomes" id="UP001586593"/>
    </source>
</evidence>
<feature type="compositionally biased region" description="Polar residues" evidence="1">
    <location>
        <begin position="288"/>
        <end position="299"/>
    </location>
</feature>
<dbReference type="InterPro" id="IPR036305">
    <property type="entry name" value="RGS_sf"/>
</dbReference>
<reference evidence="3 4" key="1">
    <citation type="journal article" date="2024" name="Commun. Biol.">
        <title>Comparative genomic analysis of thermophilic fungi reveals convergent evolutionary adaptations and gene losses.</title>
        <authorList>
            <person name="Steindorff A.S."/>
            <person name="Aguilar-Pontes M.V."/>
            <person name="Robinson A.J."/>
            <person name="Andreopoulos B."/>
            <person name="LaButti K."/>
            <person name="Kuo A."/>
            <person name="Mondo S."/>
            <person name="Riley R."/>
            <person name="Otillar R."/>
            <person name="Haridas S."/>
            <person name="Lipzen A."/>
            <person name="Grimwood J."/>
            <person name="Schmutz J."/>
            <person name="Clum A."/>
            <person name="Reid I.D."/>
            <person name="Moisan M.C."/>
            <person name="Butler G."/>
            <person name="Nguyen T.T.M."/>
            <person name="Dewar K."/>
            <person name="Conant G."/>
            <person name="Drula E."/>
            <person name="Henrissat B."/>
            <person name="Hansel C."/>
            <person name="Singer S."/>
            <person name="Hutchinson M.I."/>
            <person name="de Vries R.P."/>
            <person name="Natvig D.O."/>
            <person name="Powell A.J."/>
            <person name="Tsang A."/>
            <person name="Grigoriev I.V."/>
        </authorList>
    </citation>
    <scope>NUCLEOTIDE SEQUENCE [LARGE SCALE GENOMIC DNA]</scope>
    <source>
        <strain evidence="3 4">ATCC 24622</strain>
    </source>
</reference>
<organism evidence="3 4">
    <name type="scientific">Phialemonium thermophilum</name>
    <dbReference type="NCBI Taxonomy" id="223376"/>
    <lineage>
        <taxon>Eukaryota</taxon>
        <taxon>Fungi</taxon>
        <taxon>Dikarya</taxon>
        <taxon>Ascomycota</taxon>
        <taxon>Pezizomycotina</taxon>
        <taxon>Sordariomycetes</taxon>
        <taxon>Sordariomycetidae</taxon>
        <taxon>Cephalothecales</taxon>
        <taxon>Cephalothecaceae</taxon>
        <taxon>Phialemonium</taxon>
    </lineage>
</organism>
<dbReference type="Gene3D" id="1.10.167.10">
    <property type="entry name" value="Regulator of G-protein Signalling 4, domain 2"/>
    <property type="match status" value="1"/>
</dbReference>
<dbReference type="PROSITE" id="PS50132">
    <property type="entry name" value="RGS"/>
    <property type="match status" value="1"/>
</dbReference>
<evidence type="ECO:0000313" key="3">
    <source>
        <dbReference type="EMBL" id="KAL1883060.1"/>
    </source>
</evidence>
<dbReference type="PANTHER" id="PTHR10845:SF267">
    <property type="entry name" value="REGULATOR OF G PROTEIN SIGNALING DOMAIN PROTEIN (AFU_ORTHOLOGUE AFUA_6G06860)"/>
    <property type="match status" value="1"/>
</dbReference>